<dbReference type="AlphaFoldDB" id="A0AAW0Y610"/>
<feature type="non-terminal residue" evidence="1">
    <location>
        <position position="1"/>
    </location>
</feature>
<keyword evidence="2" id="KW-1185">Reference proteome</keyword>
<sequence length="394" mass="45171">VDLIHQAAKTYIDNIKYNLQNKTKFPQTTLQYTQDQENTTEMNQINNQGKNSTYYANKVQEINETHDHILSTVLPHYDMQEKISLNACNILLNLAPCSCVRNVASTIPSCPSQEMGLSQIIARINGTVGESTCSDWATMRGSNQSVISFSLFGKFPSPYYRGAFTLMQRLSRVYPGWSVRFYHDLDISDPEKAAWVCSLSCKYEQLDFCYVGNLPGGLGDIQWTIGTIWRLAVMGDPLVSRFIIRDTDSPVLLREVEAVHEWLSSDKCFHMMRDNPAHNQAIMGGAWGGCNTWHPEAMPRLRDLVFRWSKNKSKPSQDQINVVQLLWPTLKKSHLAHDAFYCHKFPGSRPFPSRRQNYTFVGMRTLRDAYSDDSIHDPCPIECRPTHHKDWEYC</sequence>
<accession>A0AAW0Y610</accession>
<protein>
    <submittedName>
        <fullName evidence="1">Uncharacterized protein</fullName>
    </submittedName>
</protein>
<name>A0AAW0Y610_CHEQU</name>
<dbReference type="Proteomes" id="UP001445076">
    <property type="component" value="Unassembled WGS sequence"/>
</dbReference>
<gene>
    <name evidence="1" type="ORF">OTU49_015013</name>
</gene>
<dbReference type="EMBL" id="JARKIK010000007">
    <property type="protein sequence ID" value="KAK8750815.1"/>
    <property type="molecule type" value="Genomic_DNA"/>
</dbReference>
<comment type="caution">
    <text evidence="1">The sequence shown here is derived from an EMBL/GenBank/DDBJ whole genome shotgun (WGS) entry which is preliminary data.</text>
</comment>
<reference evidence="1 2" key="1">
    <citation type="journal article" date="2024" name="BMC Genomics">
        <title>Genome assembly of redclaw crayfish (Cherax quadricarinatus) provides insights into its immune adaptation and hypoxia tolerance.</title>
        <authorList>
            <person name="Liu Z."/>
            <person name="Zheng J."/>
            <person name="Li H."/>
            <person name="Fang K."/>
            <person name="Wang S."/>
            <person name="He J."/>
            <person name="Zhou D."/>
            <person name="Weng S."/>
            <person name="Chi M."/>
            <person name="Gu Z."/>
            <person name="He J."/>
            <person name="Li F."/>
            <person name="Wang M."/>
        </authorList>
    </citation>
    <scope>NUCLEOTIDE SEQUENCE [LARGE SCALE GENOMIC DNA]</scope>
    <source>
        <strain evidence="1">ZL_2023a</strain>
    </source>
</reference>
<organism evidence="1 2">
    <name type="scientific">Cherax quadricarinatus</name>
    <name type="common">Australian red claw crayfish</name>
    <dbReference type="NCBI Taxonomy" id="27406"/>
    <lineage>
        <taxon>Eukaryota</taxon>
        <taxon>Metazoa</taxon>
        <taxon>Ecdysozoa</taxon>
        <taxon>Arthropoda</taxon>
        <taxon>Crustacea</taxon>
        <taxon>Multicrustacea</taxon>
        <taxon>Malacostraca</taxon>
        <taxon>Eumalacostraca</taxon>
        <taxon>Eucarida</taxon>
        <taxon>Decapoda</taxon>
        <taxon>Pleocyemata</taxon>
        <taxon>Astacidea</taxon>
        <taxon>Parastacoidea</taxon>
        <taxon>Parastacidae</taxon>
        <taxon>Cherax</taxon>
    </lineage>
</organism>
<evidence type="ECO:0000313" key="2">
    <source>
        <dbReference type="Proteomes" id="UP001445076"/>
    </source>
</evidence>
<evidence type="ECO:0000313" key="1">
    <source>
        <dbReference type="EMBL" id="KAK8750815.1"/>
    </source>
</evidence>
<proteinExistence type="predicted"/>